<name>A0A4Z2FLF1_9TELE</name>
<sequence>MSAVKKVLVFLLEQPENLQDLLKNRATALQYKPVKQSLKTKDYADGRLLKAISLQWVRANVLNGGIDL</sequence>
<comment type="caution">
    <text evidence="1">The sequence shown here is derived from an EMBL/GenBank/DDBJ whole genome shotgun (WGS) entry which is preliminary data.</text>
</comment>
<keyword evidence="2" id="KW-1185">Reference proteome</keyword>
<protein>
    <submittedName>
        <fullName evidence="1">Uncharacterized protein</fullName>
    </submittedName>
</protein>
<dbReference type="AlphaFoldDB" id="A0A4Z2FLF1"/>
<dbReference type="EMBL" id="SRLO01001084">
    <property type="protein sequence ID" value="TNN41735.1"/>
    <property type="molecule type" value="Genomic_DNA"/>
</dbReference>
<accession>A0A4Z2FLF1</accession>
<reference evidence="1 2" key="1">
    <citation type="submission" date="2019-03" db="EMBL/GenBank/DDBJ databases">
        <title>First draft genome of Liparis tanakae, snailfish: a comprehensive survey of snailfish specific genes.</title>
        <authorList>
            <person name="Kim W."/>
            <person name="Song I."/>
            <person name="Jeong J.-H."/>
            <person name="Kim D."/>
            <person name="Kim S."/>
            <person name="Ryu S."/>
            <person name="Song J.Y."/>
            <person name="Lee S.K."/>
        </authorList>
    </citation>
    <scope>NUCLEOTIDE SEQUENCE [LARGE SCALE GENOMIC DNA]</scope>
    <source>
        <tissue evidence="1">Muscle</tissue>
    </source>
</reference>
<proteinExistence type="predicted"/>
<organism evidence="1 2">
    <name type="scientific">Liparis tanakae</name>
    <name type="common">Tanaka's snailfish</name>
    <dbReference type="NCBI Taxonomy" id="230148"/>
    <lineage>
        <taxon>Eukaryota</taxon>
        <taxon>Metazoa</taxon>
        <taxon>Chordata</taxon>
        <taxon>Craniata</taxon>
        <taxon>Vertebrata</taxon>
        <taxon>Euteleostomi</taxon>
        <taxon>Actinopterygii</taxon>
        <taxon>Neopterygii</taxon>
        <taxon>Teleostei</taxon>
        <taxon>Neoteleostei</taxon>
        <taxon>Acanthomorphata</taxon>
        <taxon>Eupercaria</taxon>
        <taxon>Perciformes</taxon>
        <taxon>Cottioidei</taxon>
        <taxon>Cottales</taxon>
        <taxon>Liparidae</taxon>
        <taxon>Liparis</taxon>
    </lineage>
</organism>
<evidence type="ECO:0000313" key="1">
    <source>
        <dbReference type="EMBL" id="TNN41735.1"/>
    </source>
</evidence>
<evidence type="ECO:0000313" key="2">
    <source>
        <dbReference type="Proteomes" id="UP000314294"/>
    </source>
</evidence>
<dbReference type="Proteomes" id="UP000314294">
    <property type="component" value="Unassembled WGS sequence"/>
</dbReference>
<gene>
    <name evidence="1" type="ORF">EYF80_048098</name>
</gene>